<reference evidence="1" key="2">
    <citation type="submission" date="2022-06" db="UniProtKB">
        <authorList>
            <consortium name="EnsemblMetazoa"/>
        </authorList>
    </citation>
    <scope>IDENTIFICATION</scope>
    <source>
        <strain evidence="1">DF5081</strain>
    </source>
</reference>
<dbReference type="Proteomes" id="UP000005237">
    <property type="component" value="Unassembled WGS sequence"/>
</dbReference>
<proteinExistence type="predicted"/>
<organism evidence="1 2">
    <name type="scientific">Caenorhabditis japonica</name>
    <dbReference type="NCBI Taxonomy" id="281687"/>
    <lineage>
        <taxon>Eukaryota</taxon>
        <taxon>Metazoa</taxon>
        <taxon>Ecdysozoa</taxon>
        <taxon>Nematoda</taxon>
        <taxon>Chromadorea</taxon>
        <taxon>Rhabditida</taxon>
        <taxon>Rhabditina</taxon>
        <taxon>Rhabditomorpha</taxon>
        <taxon>Rhabditoidea</taxon>
        <taxon>Rhabditidae</taxon>
        <taxon>Peloderinae</taxon>
        <taxon>Caenorhabditis</taxon>
    </lineage>
</organism>
<keyword evidence="2" id="KW-1185">Reference proteome</keyword>
<dbReference type="EnsemblMetazoa" id="CJA27329.1">
    <property type="protein sequence ID" value="CJA27329.1"/>
    <property type="gene ID" value="WBGene00182901"/>
</dbReference>
<evidence type="ECO:0000313" key="1">
    <source>
        <dbReference type="EnsemblMetazoa" id="CJA27329.1"/>
    </source>
</evidence>
<evidence type="ECO:0000313" key="2">
    <source>
        <dbReference type="Proteomes" id="UP000005237"/>
    </source>
</evidence>
<sequence>MRWSFSKVDLSQQTMYSMLPSFSSMGKKPILFPASNSSADYTSNNWMDPCYERFYEMDAAYIVYWIVKGDVCNYN</sequence>
<protein>
    <submittedName>
        <fullName evidence="1">Uncharacterized protein</fullName>
    </submittedName>
</protein>
<accession>A0A8R1E8P9</accession>
<dbReference type="AlphaFoldDB" id="A0A8R1E8P9"/>
<name>A0A8R1E8P9_CAEJA</name>
<reference evidence="2" key="1">
    <citation type="submission" date="2010-08" db="EMBL/GenBank/DDBJ databases">
        <authorList>
            <consortium name="Caenorhabditis japonica Sequencing Consortium"/>
            <person name="Wilson R.K."/>
        </authorList>
    </citation>
    <scope>NUCLEOTIDE SEQUENCE [LARGE SCALE GENOMIC DNA]</scope>
    <source>
        <strain evidence="2">DF5081</strain>
    </source>
</reference>